<dbReference type="RefSeq" id="WP_046766676.1">
    <property type="nucleotide sequence ID" value="NZ_KQ061219.1"/>
</dbReference>
<feature type="transmembrane region" description="Helical" evidence="2">
    <location>
        <begin position="66"/>
        <end position="90"/>
    </location>
</feature>
<evidence type="ECO:0000256" key="1">
    <source>
        <dbReference type="SAM" id="MobiDB-lite"/>
    </source>
</evidence>
<keyword evidence="2" id="KW-1133">Transmembrane helix</keyword>
<dbReference type="OrthoDB" id="3628931at2"/>
<evidence type="ECO:0000313" key="5">
    <source>
        <dbReference type="Proteomes" id="UP000182977"/>
    </source>
</evidence>
<accession>A0A1H2G9G5</accession>
<gene>
    <name evidence="4" type="ORF">SAMN04488563_0366</name>
</gene>
<proteinExistence type="predicted"/>
<evidence type="ECO:0000256" key="2">
    <source>
        <dbReference type="SAM" id="Phobius"/>
    </source>
</evidence>
<sequence>MSDPGAPTPTPPPNPYASPPNGSAVPPGPAQYPAYGQPPHGQYPPTYGQHTWPAAPPPRKPDTNGFAIAAFVCGLLPLIPLAIVFGIIALGQTAGRRQDGRWYAIVGIVAASVWTVALVLGGAPTQFLQPDRTPSDWSVLQDGECIDGLGTLPEENPSPSDLTVVPCSGPHEGEVYGTFVFVADEFPGEASMRRESDHRCRELMGSRPPDTVSGAIIGYLSFYPLQGSWPEQRTVACVAYDPDVVRVPGVAHPRAPDGAACSLG</sequence>
<evidence type="ECO:0000259" key="3">
    <source>
        <dbReference type="Pfam" id="PF13828"/>
    </source>
</evidence>
<dbReference type="STRING" id="419479.SAMN04488563_0366"/>
<name>A0A1H2G9G5_9ACTN</name>
<protein>
    <recommendedName>
        <fullName evidence="3">DUF4190 domain-containing protein</fullName>
    </recommendedName>
</protein>
<reference evidence="5" key="1">
    <citation type="submission" date="2016-10" db="EMBL/GenBank/DDBJ databases">
        <authorList>
            <person name="Varghese N."/>
            <person name="Submissions S."/>
        </authorList>
    </citation>
    <scope>NUCLEOTIDE SEQUENCE [LARGE SCALE GENOMIC DNA]</scope>
    <source>
        <strain evidence="5">DSM 45079</strain>
    </source>
</reference>
<feature type="domain" description="DUF4190" evidence="3">
    <location>
        <begin position="67"/>
        <end position="120"/>
    </location>
</feature>
<feature type="transmembrane region" description="Helical" evidence="2">
    <location>
        <begin position="102"/>
        <end position="123"/>
    </location>
</feature>
<dbReference type="Proteomes" id="UP000182977">
    <property type="component" value="Chromosome I"/>
</dbReference>
<keyword evidence="2" id="KW-0472">Membrane</keyword>
<dbReference type="InterPro" id="IPR025241">
    <property type="entry name" value="DUF4190"/>
</dbReference>
<keyword evidence="5" id="KW-1185">Reference proteome</keyword>
<feature type="compositionally biased region" description="Pro residues" evidence="1">
    <location>
        <begin position="1"/>
        <end position="18"/>
    </location>
</feature>
<keyword evidence="2" id="KW-0812">Transmembrane</keyword>
<dbReference type="AlphaFoldDB" id="A0A1H2G9G5"/>
<organism evidence="4 5">
    <name type="scientific">Jiangella alkaliphila</name>
    <dbReference type="NCBI Taxonomy" id="419479"/>
    <lineage>
        <taxon>Bacteria</taxon>
        <taxon>Bacillati</taxon>
        <taxon>Actinomycetota</taxon>
        <taxon>Actinomycetes</taxon>
        <taxon>Jiangellales</taxon>
        <taxon>Jiangellaceae</taxon>
        <taxon>Jiangella</taxon>
    </lineage>
</organism>
<evidence type="ECO:0000313" key="4">
    <source>
        <dbReference type="EMBL" id="SDU16130.1"/>
    </source>
</evidence>
<feature type="region of interest" description="Disordered" evidence="1">
    <location>
        <begin position="1"/>
        <end position="58"/>
    </location>
</feature>
<dbReference type="EMBL" id="LT629791">
    <property type="protein sequence ID" value="SDU16130.1"/>
    <property type="molecule type" value="Genomic_DNA"/>
</dbReference>
<dbReference type="Pfam" id="PF13828">
    <property type="entry name" value="DUF4190"/>
    <property type="match status" value="1"/>
</dbReference>